<sequence>MSWIDVFIGALKEWDETCKNKRIKIEDACFFLGTVIGQKDIKNNMNIQSLEKRLKYLVYQESFVEEFLVNSLINEMSHHLSNEICHLGEAIINNESLGKRYEEEHGEPFPLTKNMLEEIKDLSYIYKAEESIDVWNEIIQREFSLRRRRTLKKEEFLKEKENLQNFFKQIPEDDKGKSIGELFDKYRK</sequence>
<organism evidence="1 2">
    <name type="scientific">Neobacillus pocheonensis</name>
    <dbReference type="NCBI Taxonomy" id="363869"/>
    <lineage>
        <taxon>Bacteria</taxon>
        <taxon>Bacillati</taxon>
        <taxon>Bacillota</taxon>
        <taxon>Bacilli</taxon>
        <taxon>Bacillales</taxon>
        <taxon>Bacillaceae</taxon>
        <taxon>Neobacillus</taxon>
    </lineage>
</organism>
<gene>
    <name evidence="1" type="ORF">NDK43_06930</name>
</gene>
<proteinExistence type="predicted"/>
<evidence type="ECO:0000313" key="2">
    <source>
        <dbReference type="Proteomes" id="UP001523262"/>
    </source>
</evidence>
<comment type="caution">
    <text evidence="1">The sequence shown here is derived from an EMBL/GenBank/DDBJ whole genome shotgun (WGS) entry which is preliminary data.</text>
</comment>
<reference evidence="1 2" key="1">
    <citation type="submission" date="2022-06" db="EMBL/GenBank/DDBJ databases">
        <authorList>
            <person name="Jeon C.O."/>
        </authorList>
    </citation>
    <scope>NUCLEOTIDE SEQUENCE [LARGE SCALE GENOMIC DNA]</scope>
    <source>
        <strain evidence="1 2">KCTC 13943</strain>
    </source>
</reference>
<name>A0ABT0W9Q1_9BACI</name>
<evidence type="ECO:0000313" key="1">
    <source>
        <dbReference type="EMBL" id="MCM2532180.1"/>
    </source>
</evidence>
<dbReference type="Proteomes" id="UP001523262">
    <property type="component" value="Unassembled WGS sequence"/>
</dbReference>
<accession>A0ABT0W9Q1</accession>
<dbReference type="EMBL" id="JAMQCR010000001">
    <property type="protein sequence ID" value="MCM2532180.1"/>
    <property type="molecule type" value="Genomic_DNA"/>
</dbReference>
<protein>
    <submittedName>
        <fullName evidence="1">Uncharacterized protein</fullName>
    </submittedName>
</protein>
<keyword evidence="2" id="KW-1185">Reference proteome</keyword>